<dbReference type="PANTHER" id="PTHR10657">
    <property type="entry name" value="PEPTIDYL-PROLYL CIS-TRANS ISOMERASE"/>
    <property type="match status" value="1"/>
</dbReference>
<dbReference type="PROSITE" id="PS01096">
    <property type="entry name" value="PPIC_PPIASE_1"/>
    <property type="match status" value="1"/>
</dbReference>
<dbReference type="EC" id="5.2.1.8" evidence="2"/>
<dbReference type="GO" id="GO:0003755">
    <property type="term" value="F:peptidyl-prolyl cis-trans isomerase activity"/>
    <property type="evidence" value="ECO:0007669"/>
    <property type="project" value="UniProtKB-KW"/>
</dbReference>
<feature type="region of interest" description="Disordered" evidence="9">
    <location>
        <begin position="51"/>
        <end position="70"/>
    </location>
</feature>
<evidence type="ECO:0000256" key="8">
    <source>
        <dbReference type="PROSITE-ProRule" id="PRU00278"/>
    </source>
</evidence>
<evidence type="ECO:0000313" key="12">
    <source>
        <dbReference type="Proteomes" id="UP000632498"/>
    </source>
</evidence>
<dbReference type="Gene3D" id="3.10.50.40">
    <property type="match status" value="1"/>
</dbReference>
<dbReference type="SUPFAM" id="SSF54534">
    <property type="entry name" value="FKBP-like"/>
    <property type="match status" value="1"/>
</dbReference>
<evidence type="ECO:0000256" key="6">
    <source>
        <dbReference type="ARBA" id="ARBA00030642"/>
    </source>
</evidence>
<sequence length="106" mass="11258">MADQVGAAHILLMYAGSARSTATRSKEEALQQIKDMKTEIDNGADFGELAQQHSDCPSGASGGDLGTFGRGQMVPEFEQAAFSMEVGATSDVVETDFGYHLIQRTA</sequence>
<dbReference type="InterPro" id="IPR000297">
    <property type="entry name" value="PPIase_PpiC"/>
</dbReference>
<dbReference type="EMBL" id="BMHV01000015">
    <property type="protein sequence ID" value="GGF67524.1"/>
    <property type="molecule type" value="Genomic_DNA"/>
</dbReference>
<dbReference type="GO" id="GO:0005829">
    <property type="term" value="C:cytosol"/>
    <property type="evidence" value="ECO:0007669"/>
    <property type="project" value="TreeGrafter"/>
</dbReference>
<dbReference type="InterPro" id="IPR046357">
    <property type="entry name" value="PPIase_dom_sf"/>
</dbReference>
<dbReference type="PROSITE" id="PS50198">
    <property type="entry name" value="PPIC_PPIASE_2"/>
    <property type="match status" value="1"/>
</dbReference>
<feature type="compositionally biased region" description="Gly residues" evidence="9">
    <location>
        <begin position="60"/>
        <end position="69"/>
    </location>
</feature>
<dbReference type="InterPro" id="IPR051370">
    <property type="entry name" value="PPIase_Pin1"/>
</dbReference>
<dbReference type="InterPro" id="IPR023058">
    <property type="entry name" value="PPIase_PpiC_CS"/>
</dbReference>
<comment type="caution">
    <text evidence="11">The sequence shown here is derived from an EMBL/GenBank/DDBJ whole genome shotgun (WGS) entry which is preliminary data.</text>
</comment>
<dbReference type="Pfam" id="PF13616">
    <property type="entry name" value="Rotamase_3"/>
    <property type="match status" value="1"/>
</dbReference>
<evidence type="ECO:0000259" key="10">
    <source>
        <dbReference type="PROSITE" id="PS50198"/>
    </source>
</evidence>
<reference evidence="11" key="1">
    <citation type="journal article" date="2014" name="Int. J. Syst. Evol. Microbiol.">
        <title>Complete genome sequence of Corynebacterium casei LMG S-19264T (=DSM 44701T), isolated from a smear-ripened cheese.</title>
        <authorList>
            <consortium name="US DOE Joint Genome Institute (JGI-PGF)"/>
            <person name="Walter F."/>
            <person name="Albersmeier A."/>
            <person name="Kalinowski J."/>
            <person name="Ruckert C."/>
        </authorList>
    </citation>
    <scope>NUCLEOTIDE SEQUENCE</scope>
    <source>
        <strain evidence="11">CGMCC 1.15254</strain>
    </source>
</reference>
<protein>
    <recommendedName>
        <fullName evidence="3">Parvulin-like PPIase</fullName>
        <ecNumber evidence="2">5.2.1.8</ecNumber>
    </recommendedName>
    <alternativeName>
        <fullName evidence="6">Peptidyl-prolyl cis-trans isomerase plp</fullName>
    </alternativeName>
    <alternativeName>
        <fullName evidence="7">Rotamase plp</fullName>
    </alternativeName>
</protein>
<proteinExistence type="predicted"/>
<gene>
    <name evidence="11" type="ORF">GCM10011332_22030</name>
</gene>
<evidence type="ECO:0000256" key="7">
    <source>
        <dbReference type="ARBA" id="ARBA00031484"/>
    </source>
</evidence>
<keyword evidence="12" id="KW-1185">Reference proteome</keyword>
<evidence type="ECO:0000256" key="4">
    <source>
        <dbReference type="ARBA" id="ARBA00023110"/>
    </source>
</evidence>
<evidence type="ECO:0000256" key="3">
    <source>
        <dbReference type="ARBA" id="ARBA00018370"/>
    </source>
</evidence>
<evidence type="ECO:0000313" key="11">
    <source>
        <dbReference type="EMBL" id="GGF67524.1"/>
    </source>
</evidence>
<evidence type="ECO:0000256" key="5">
    <source>
        <dbReference type="ARBA" id="ARBA00023235"/>
    </source>
</evidence>
<organism evidence="11 12">
    <name type="scientific">Terasakiella brassicae</name>
    <dbReference type="NCBI Taxonomy" id="1634917"/>
    <lineage>
        <taxon>Bacteria</taxon>
        <taxon>Pseudomonadati</taxon>
        <taxon>Pseudomonadota</taxon>
        <taxon>Alphaproteobacteria</taxon>
        <taxon>Rhodospirillales</taxon>
        <taxon>Terasakiellaceae</taxon>
        <taxon>Terasakiella</taxon>
    </lineage>
</organism>
<evidence type="ECO:0000256" key="9">
    <source>
        <dbReference type="SAM" id="MobiDB-lite"/>
    </source>
</evidence>
<dbReference type="RefSeq" id="WP_188664936.1">
    <property type="nucleotide sequence ID" value="NZ_BMHV01000015.1"/>
</dbReference>
<dbReference type="Proteomes" id="UP000632498">
    <property type="component" value="Unassembled WGS sequence"/>
</dbReference>
<comment type="catalytic activity">
    <reaction evidence="1">
        <text>[protein]-peptidylproline (omega=180) = [protein]-peptidylproline (omega=0)</text>
        <dbReference type="Rhea" id="RHEA:16237"/>
        <dbReference type="Rhea" id="RHEA-COMP:10747"/>
        <dbReference type="Rhea" id="RHEA-COMP:10748"/>
        <dbReference type="ChEBI" id="CHEBI:83833"/>
        <dbReference type="ChEBI" id="CHEBI:83834"/>
        <dbReference type="EC" id="5.2.1.8"/>
    </reaction>
</comment>
<reference evidence="11" key="2">
    <citation type="submission" date="2020-09" db="EMBL/GenBank/DDBJ databases">
        <authorList>
            <person name="Sun Q."/>
            <person name="Zhou Y."/>
        </authorList>
    </citation>
    <scope>NUCLEOTIDE SEQUENCE</scope>
    <source>
        <strain evidence="11">CGMCC 1.15254</strain>
    </source>
</reference>
<dbReference type="PANTHER" id="PTHR10657:SF4">
    <property type="entry name" value="PEPTIDYL-PROLYL CIS-TRANS ISOMERASE-RELATED"/>
    <property type="match status" value="1"/>
</dbReference>
<evidence type="ECO:0000256" key="2">
    <source>
        <dbReference type="ARBA" id="ARBA00013194"/>
    </source>
</evidence>
<accession>A0A917FD03</accession>
<name>A0A917FD03_9PROT</name>
<dbReference type="AlphaFoldDB" id="A0A917FD03"/>
<feature type="domain" description="PpiC" evidence="10">
    <location>
        <begin position="2"/>
        <end position="106"/>
    </location>
</feature>
<evidence type="ECO:0000256" key="1">
    <source>
        <dbReference type="ARBA" id="ARBA00000971"/>
    </source>
</evidence>
<keyword evidence="4 8" id="KW-0697">Rotamase</keyword>
<keyword evidence="5 8" id="KW-0413">Isomerase</keyword>